<protein>
    <recommendedName>
        <fullName evidence="4">F-box domain-containing protein</fullName>
    </recommendedName>
</protein>
<comment type="caution">
    <text evidence="2">The sequence shown here is derived from an EMBL/GenBank/DDBJ whole genome shotgun (WGS) entry which is preliminary data.</text>
</comment>
<dbReference type="EMBL" id="CAJJDP010000050">
    <property type="protein sequence ID" value="CAD8167687.1"/>
    <property type="molecule type" value="Genomic_DNA"/>
</dbReference>
<feature type="coiled-coil region" evidence="1">
    <location>
        <begin position="86"/>
        <end position="113"/>
    </location>
</feature>
<name>A0A8S1UTX2_PAROT</name>
<gene>
    <name evidence="2" type="ORF">POCTA_138.1.T0500207</name>
</gene>
<dbReference type="OrthoDB" id="308080at2759"/>
<dbReference type="AlphaFoldDB" id="A0A8S1UTX2"/>
<keyword evidence="3" id="KW-1185">Reference proteome</keyword>
<evidence type="ECO:0000313" key="3">
    <source>
        <dbReference type="Proteomes" id="UP000683925"/>
    </source>
</evidence>
<organism evidence="2 3">
    <name type="scientific">Paramecium octaurelia</name>
    <dbReference type="NCBI Taxonomy" id="43137"/>
    <lineage>
        <taxon>Eukaryota</taxon>
        <taxon>Sar</taxon>
        <taxon>Alveolata</taxon>
        <taxon>Ciliophora</taxon>
        <taxon>Intramacronucleata</taxon>
        <taxon>Oligohymenophorea</taxon>
        <taxon>Peniculida</taxon>
        <taxon>Parameciidae</taxon>
        <taxon>Paramecium</taxon>
    </lineage>
</organism>
<sequence>MDAMIKLEKQNKKQNLELNLLWQQLYEMQCTFQQRNNPSKQSFEDRFSYSVFLNLLPYLYLHDILKLRLMNSKMKEIITNYLLYYRLEQKKAIQQLEVDIQEEKEKLPILYNEILEALIKQSKNYTQEIIKMNYKGVNQMPTYTPLLVMQVAECEGIELFKIIPEELMQLKNYLIFLDFSKYTDQRRNQLLEFYQGKLQQTNQLEHQMNVLDKSELIFSRMAMMWLKQTYYQDTYKQFRSIMILIKEKEKLGQLVRQLKMIKKKKEKQRLA</sequence>
<dbReference type="Proteomes" id="UP000683925">
    <property type="component" value="Unassembled WGS sequence"/>
</dbReference>
<evidence type="ECO:0008006" key="4">
    <source>
        <dbReference type="Google" id="ProtNLM"/>
    </source>
</evidence>
<proteinExistence type="predicted"/>
<evidence type="ECO:0000256" key="1">
    <source>
        <dbReference type="SAM" id="Coils"/>
    </source>
</evidence>
<dbReference type="OMA" id="WQQLYEM"/>
<keyword evidence="1" id="KW-0175">Coiled coil</keyword>
<evidence type="ECO:0000313" key="2">
    <source>
        <dbReference type="EMBL" id="CAD8167687.1"/>
    </source>
</evidence>
<accession>A0A8S1UTX2</accession>
<reference evidence="2" key="1">
    <citation type="submission" date="2021-01" db="EMBL/GenBank/DDBJ databases">
        <authorList>
            <consortium name="Genoscope - CEA"/>
            <person name="William W."/>
        </authorList>
    </citation>
    <scope>NUCLEOTIDE SEQUENCE</scope>
</reference>